<gene>
    <name evidence="1" type="ORF">BKA07_000799</name>
</gene>
<keyword evidence="2" id="KW-1185">Reference proteome</keyword>
<evidence type="ECO:0000313" key="1">
    <source>
        <dbReference type="EMBL" id="NJC55764.1"/>
    </source>
</evidence>
<proteinExistence type="predicted"/>
<dbReference type="Proteomes" id="UP000576792">
    <property type="component" value="Unassembled WGS sequence"/>
</dbReference>
<dbReference type="EMBL" id="JAATJN010000001">
    <property type="protein sequence ID" value="NJC55764.1"/>
    <property type="molecule type" value="Genomic_DNA"/>
</dbReference>
<evidence type="ECO:0000313" key="2">
    <source>
        <dbReference type="Proteomes" id="UP000576792"/>
    </source>
</evidence>
<name>A0A846RPC3_9MICO</name>
<organism evidence="1 2">
    <name type="scientific">Brevibacterium marinum</name>
    <dbReference type="NCBI Taxonomy" id="418643"/>
    <lineage>
        <taxon>Bacteria</taxon>
        <taxon>Bacillati</taxon>
        <taxon>Actinomycetota</taxon>
        <taxon>Actinomycetes</taxon>
        <taxon>Micrococcales</taxon>
        <taxon>Brevibacteriaceae</taxon>
        <taxon>Brevibacterium</taxon>
    </lineage>
</organism>
<protein>
    <submittedName>
        <fullName evidence="1">Uncharacterized protein</fullName>
    </submittedName>
</protein>
<accession>A0A846RPC3</accession>
<dbReference type="AlphaFoldDB" id="A0A846RPC3"/>
<sequence length="39" mass="4328">MSAEADQKWTEAPAPFLQVGSWLAADSDIDVEHERLAEI</sequence>
<reference evidence="1 2" key="1">
    <citation type="submission" date="2020-03" db="EMBL/GenBank/DDBJ databases">
        <title>Sequencing the genomes of 1000 actinobacteria strains.</title>
        <authorList>
            <person name="Klenk H.-P."/>
        </authorList>
    </citation>
    <scope>NUCLEOTIDE SEQUENCE [LARGE SCALE GENOMIC DNA]</scope>
    <source>
        <strain evidence="1 2">DSM 18964</strain>
    </source>
</reference>
<comment type="caution">
    <text evidence="1">The sequence shown here is derived from an EMBL/GenBank/DDBJ whole genome shotgun (WGS) entry which is preliminary data.</text>
</comment>